<sequence length="353" mass="40422">MKIEFGRKMRENKPTFNMVDVLENELSPLKSSVINIKVGFLSKPYVQMTITPNRPKNPERLIKKACSLQAVKFQKDMKLFIAPFSVVNNLSLLRNGDQLRIFTSEQTQPFLKQNLQKYHQIKSRITMEEQMMTSVIEDCSTQKIVAEKYPGAVPIRWIFKDQIDEDSKDFLQGMDTHGYNWNGNPIYQYQNYERSKDSQSKISNDLGKDQENEYEEKYQSQNNSPNVSTDLGLNPIICIDKEVNSVGDSKILKPDVSEIIEIPTAKPTPGIIRQTPSSSIAKKNCEMIENLLKKQSELVISSSSEDTAPTKIIKTGPKRKKRDQKVICDSLMPVSYNAIDTGAKIKKKRQKRY</sequence>
<feature type="region of interest" description="Disordered" evidence="1">
    <location>
        <begin position="193"/>
        <end position="226"/>
    </location>
</feature>
<dbReference type="EMBL" id="CAMPGE010006526">
    <property type="protein sequence ID" value="CAI2365379.1"/>
    <property type="molecule type" value="Genomic_DNA"/>
</dbReference>
<evidence type="ECO:0000256" key="1">
    <source>
        <dbReference type="SAM" id="MobiDB-lite"/>
    </source>
</evidence>
<accession>A0AAD1XBZ5</accession>
<dbReference type="Proteomes" id="UP001295684">
    <property type="component" value="Unassembled WGS sequence"/>
</dbReference>
<evidence type="ECO:0000313" key="3">
    <source>
        <dbReference type="Proteomes" id="UP001295684"/>
    </source>
</evidence>
<gene>
    <name evidence="2" type="ORF">ECRASSUSDP1_LOCUS6722</name>
</gene>
<feature type="compositionally biased region" description="Basic and acidic residues" evidence="1">
    <location>
        <begin position="206"/>
        <end position="218"/>
    </location>
</feature>
<evidence type="ECO:0000313" key="2">
    <source>
        <dbReference type="EMBL" id="CAI2365379.1"/>
    </source>
</evidence>
<organism evidence="2 3">
    <name type="scientific">Euplotes crassus</name>
    <dbReference type="NCBI Taxonomy" id="5936"/>
    <lineage>
        <taxon>Eukaryota</taxon>
        <taxon>Sar</taxon>
        <taxon>Alveolata</taxon>
        <taxon>Ciliophora</taxon>
        <taxon>Intramacronucleata</taxon>
        <taxon>Spirotrichea</taxon>
        <taxon>Hypotrichia</taxon>
        <taxon>Euplotida</taxon>
        <taxon>Euplotidae</taxon>
        <taxon>Moneuplotes</taxon>
    </lineage>
</organism>
<comment type="caution">
    <text evidence="2">The sequence shown here is derived from an EMBL/GenBank/DDBJ whole genome shotgun (WGS) entry which is preliminary data.</text>
</comment>
<proteinExistence type="predicted"/>
<keyword evidence="3" id="KW-1185">Reference proteome</keyword>
<reference evidence="2" key="1">
    <citation type="submission" date="2023-07" db="EMBL/GenBank/DDBJ databases">
        <authorList>
            <consortium name="AG Swart"/>
            <person name="Singh M."/>
            <person name="Singh A."/>
            <person name="Seah K."/>
            <person name="Emmerich C."/>
        </authorList>
    </citation>
    <scope>NUCLEOTIDE SEQUENCE</scope>
    <source>
        <strain evidence="2">DP1</strain>
    </source>
</reference>
<dbReference type="AlphaFoldDB" id="A0AAD1XBZ5"/>
<name>A0AAD1XBZ5_EUPCR</name>
<protein>
    <submittedName>
        <fullName evidence="2">Uncharacterized protein</fullName>
    </submittedName>
</protein>